<proteinExistence type="predicted"/>
<keyword evidence="1" id="KW-0732">Signal</keyword>
<evidence type="ECO:0000313" key="3">
    <source>
        <dbReference type="EMBL" id="GEP44924.1"/>
    </source>
</evidence>
<protein>
    <submittedName>
        <fullName evidence="3">Endonuclease</fullName>
    </submittedName>
</protein>
<dbReference type="EMBL" id="BKAG01000038">
    <property type="protein sequence ID" value="GEP44924.1"/>
    <property type="molecule type" value="Genomic_DNA"/>
</dbReference>
<feature type="signal peptide" evidence="1">
    <location>
        <begin position="1"/>
        <end position="29"/>
    </location>
</feature>
<comment type="caution">
    <text evidence="3">The sequence shown here is derived from an EMBL/GenBank/DDBJ whole genome shotgun (WGS) entry which is preliminary data.</text>
</comment>
<name>A0A512MDW8_9BACT</name>
<gene>
    <name evidence="3" type="ORF">BGE01nite_42150</name>
</gene>
<reference evidence="3 4" key="1">
    <citation type="submission" date="2019-07" db="EMBL/GenBank/DDBJ databases">
        <title>Whole genome shotgun sequence of Brevifollis gellanilyticus NBRC 108608.</title>
        <authorList>
            <person name="Hosoyama A."/>
            <person name="Uohara A."/>
            <person name="Ohji S."/>
            <person name="Ichikawa N."/>
        </authorList>
    </citation>
    <scope>NUCLEOTIDE SEQUENCE [LARGE SCALE GENOMIC DNA]</scope>
    <source>
        <strain evidence="3 4">NBRC 108608</strain>
    </source>
</reference>
<dbReference type="PANTHER" id="PTHR41349">
    <property type="match status" value="1"/>
</dbReference>
<dbReference type="InterPro" id="IPR005135">
    <property type="entry name" value="Endo/exonuclease/phosphatase"/>
</dbReference>
<dbReference type="RefSeq" id="WP_146853337.1">
    <property type="nucleotide sequence ID" value="NZ_BKAG01000038.1"/>
</dbReference>
<dbReference type="InterPro" id="IPR036691">
    <property type="entry name" value="Endo/exonu/phosph_ase_sf"/>
</dbReference>
<evidence type="ECO:0000313" key="4">
    <source>
        <dbReference type="Proteomes" id="UP000321577"/>
    </source>
</evidence>
<dbReference type="OrthoDB" id="9812856at2"/>
<dbReference type="Proteomes" id="UP000321577">
    <property type="component" value="Unassembled WGS sequence"/>
</dbReference>
<keyword evidence="4" id="KW-1185">Reference proteome</keyword>
<evidence type="ECO:0000256" key="1">
    <source>
        <dbReference type="SAM" id="SignalP"/>
    </source>
</evidence>
<dbReference type="Pfam" id="PF03372">
    <property type="entry name" value="Exo_endo_phos"/>
    <property type="match status" value="1"/>
</dbReference>
<dbReference type="GO" id="GO:0004519">
    <property type="term" value="F:endonuclease activity"/>
    <property type="evidence" value="ECO:0007669"/>
    <property type="project" value="UniProtKB-KW"/>
</dbReference>
<keyword evidence="3" id="KW-0540">Nuclease</keyword>
<sequence length="323" mass="35564">MKPFIHLPSQVLAFLAVVMACNQAIESLAAEPQAEIVWVMSLNLWHGGDGGKQPLDQMVTLIRQSQADLVGLQETAGFAPQGKPRPDRTAEIARRLGWHHVEQGGGTGIVSRFEIVAVTPKKWGIKVKLPSGRHLYHFNAHLFHSPYQPYQLLGIPYGKAPFLKTGEEAVQAARDTRGDEVARLLAEVKTILPDGVPVFITGDFNEPSHLDWTPASVKAGHCPLPVLWPSTQAVEAAGFIDTYRAVYPDPVKNRGLTWTPRTRVDDPKDRHDRIDFVFVGGPPFRVRAARVVGESPEYADVVVSPYPSDHRAVVSEVEFPAGK</sequence>
<dbReference type="PANTHER" id="PTHR41349:SF1">
    <property type="entry name" value="PROTEIN CBG08683"/>
    <property type="match status" value="1"/>
</dbReference>
<accession>A0A512MDW8</accession>
<dbReference type="SUPFAM" id="SSF56219">
    <property type="entry name" value="DNase I-like"/>
    <property type="match status" value="1"/>
</dbReference>
<feature type="domain" description="Endonuclease/exonuclease/phosphatase" evidence="2">
    <location>
        <begin position="40"/>
        <end position="310"/>
    </location>
</feature>
<feature type="chain" id="PRO_5021767883" evidence="1">
    <location>
        <begin position="30"/>
        <end position="323"/>
    </location>
</feature>
<dbReference type="AlphaFoldDB" id="A0A512MDW8"/>
<dbReference type="PROSITE" id="PS51257">
    <property type="entry name" value="PROKAR_LIPOPROTEIN"/>
    <property type="match status" value="1"/>
</dbReference>
<evidence type="ECO:0000259" key="2">
    <source>
        <dbReference type="Pfam" id="PF03372"/>
    </source>
</evidence>
<dbReference type="Gene3D" id="3.60.10.10">
    <property type="entry name" value="Endonuclease/exonuclease/phosphatase"/>
    <property type="match status" value="1"/>
</dbReference>
<organism evidence="3 4">
    <name type="scientific">Brevifollis gellanilyticus</name>
    <dbReference type="NCBI Taxonomy" id="748831"/>
    <lineage>
        <taxon>Bacteria</taxon>
        <taxon>Pseudomonadati</taxon>
        <taxon>Verrucomicrobiota</taxon>
        <taxon>Verrucomicrobiia</taxon>
        <taxon>Verrucomicrobiales</taxon>
        <taxon>Verrucomicrobiaceae</taxon>
    </lineage>
</organism>
<keyword evidence="3" id="KW-0378">Hydrolase</keyword>
<keyword evidence="3" id="KW-0255">Endonuclease</keyword>